<dbReference type="InterPro" id="IPR013785">
    <property type="entry name" value="Aldolase_TIM"/>
</dbReference>
<dbReference type="STRING" id="4572.M7Y484"/>
<protein>
    <submittedName>
        <fullName evidence="5">12-oxophytodienoate reductase 1</fullName>
    </submittedName>
</protein>
<organism evidence="5">
    <name type="scientific">Triticum urartu</name>
    <name type="common">Red wild einkorn</name>
    <name type="synonym">Crithodium urartu</name>
    <dbReference type="NCBI Taxonomy" id="4572"/>
    <lineage>
        <taxon>Eukaryota</taxon>
        <taxon>Viridiplantae</taxon>
        <taxon>Streptophyta</taxon>
        <taxon>Embryophyta</taxon>
        <taxon>Tracheophyta</taxon>
        <taxon>Spermatophyta</taxon>
        <taxon>Magnoliopsida</taxon>
        <taxon>Liliopsida</taxon>
        <taxon>Poales</taxon>
        <taxon>Poaceae</taxon>
        <taxon>BOP clade</taxon>
        <taxon>Pooideae</taxon>
        <taxon>Triticodae</taxon>
        <taxon>Triticeae</taxon>
        <taxon>Triticinae</taxon>
        <taxon>Triticum</taxon>
    </lineage>
</organism>
<dbReference type="GO" id="GO:0016491">
    <property type="term" value="F:oxidoreductase activity"/>
    <property type="evidence" value="ECO:0007669"/>
    <property type="project" value="UniProtKB-KW"/>
</dbReference>
<dbReference type="OMA" id="YMVESIN"/>
<accession>M7Y484</accession>
<proteinExistence type="predicted"/>
<reference evidence="5" key="1">
    <citation type="journal article" date="2013" name="Nature">
        <title>Draft genome of the wheat A-genome progenitor Triticum urartu.</title>
        <authorList>
            <person name="Ling H.Q."/>
            <person name="Zhao S."/>
            <person name="Liu D."/>
            <person name="Wang J."/>
            <person name="Sun H."/>
            <person name="Zhang C."/>
            <person name="Fan H."/>
            <person name="Li D."/>
            <person name="Dong L."/>
            <person name="Tao Y."/>
            <person name="Gao C."/>
            <person name="Wu H."/>
            <person name="Li Y."/>
            <person name="Cui Y."/>
            <person name="Guo X."/>
            <person name="Zheng S."/>
            <person name="Wang B."/>
            <person name="Yu K."/>
            <person name="Liang Q."/>
            <person name="Yang W."/>
            <person name="Lou X."/>
            <person name="Chen J."/>
            <person name="Feng M."/>
            <person name="Jian J."/>
            <person name="Zhang X."/>
            <person name="Luo G."/>
            <person name="Jiang Y."/>
            <person name="Liu J."/>
            <person name="Wang Z."/>
            <person name="Sha Y."/>
            <person name="Zhang B."/>
            <person name="Wu H."/>
            <person name="Tang D."/>
            <person name="Shen Q."/>
            <person name="Xue P."/>
            <person name="Zou S."/>
            <person name="Wang X."/>
            <person name="Liu X."/>
            <person name="Wang F."/>
            <person name="Yang Y."/>
            <person name="An X."/>
            <person name="Dong Z."/>
            <person name="Zhang K."/>
            <person name="Zhang X."/>
            <person name="Luo M.C."/>
            <person name="Dvorak J."/>
            <person name="Tong Y."/>
            <person name="Wang J."/>
            <person name="Yang H."/>
            <person name="Li Z."/>
            <person name="Wang D."/>
            <person name="Zhang A."/>
            <person name="Wang J."/>
        </authorList>
    </citation>
    <scope>NUCLEOTIDE SEQUENCE</scope>
</reference>
<evidence type="ECO:0000256" key="3">
    <source>
        <dbReference type="ARBA" id="ARBA00022857"/>
    </source>
</evidence>
<keyword evidence="2" id="KW-0288">FMN</keyword>
<evidence type="ECO:0000256" key="2">
    <source>
        <dbReference type="ARBA" id="ARBA00022643"/>
    </source>
</evidence>
<dbReference type="PANTHER" id="PTHR22893">
    <property type="entry name" value="NADH OXIDOREDUCTASE-RELATED"/>
    <property type="match status" value="1"/>
</dbReference>
<dbReference type="AlphaFoldDB" id="M7Y484"/>
<dbReference type="PANTHER" id="PTHR22893:SF127">
    <property type="entry name" value="NADH:FLAVIN OXIDOREDUCTASE_NADH OXIDASE N-TERMINAL DOMAIN-CONTAINING PROTEIN"/>
    <property type="match status" value="1"/>
</dbReference>
<dbReference type="Gene3D" id="3.20.20.70">
    <property type="entry name" value="Aldolase class I"/>
    <property type="match status" value="1"/>
</dbReference>
<dbReference type="InterPro" id="IPR045247">
    <property type="entry name" value="Oye-like"/>
</dbReference>
<evidence type="ECO:0000313" key="5">
    <source>
        <dbReference type="EMBL" id="EMS35710.1"/>
    </source>
</evidence>
<dbReference type="SUPFAM" id="SSF51395">
    <property type="entry name" value="FMN-linked oxidoreductases"/>
    <property type="match status" value="1"/>
</dbReference>
<dbReference type="eggNOG" id="KOG0134">
    <property type="taxonomic scope" value="Eukaryota"/>
</dbReference>
<keyword evidence="1" id="KW-0285">Flavoprotein</keyword>
<gene>
    <name evidence="5" type="ORF">TRIUR3_30645</name>
</gene>
<sequence>MEAFKGTFVANGGYDREEGGKVVAEGYTNLVSFGRSFLANLDLPKRFEIGAELNKYDRMTFYISDPVIGYTDYPFL</sequence>
<dbReference type="EMBL" id="KD498138">
    <property type="protein sequence ID" value="EMS35710.1"/>
    <property type="molecule type" value="Genomic_DNA"/>
</dbReference>
<name>M7Y484_TRIUA</name>
<keyword evidence="4" id="KW-0560">Oxidoreductase</keyword>
<keyword evidence="3" id="KW-0521">NADP</keyword>
<evidence type="ECO:0000256" key="4">
    <source>
        <dbReference type="ARBA" id="ARBA00023002"/>
    </source>
</evidence>
<dbReference type="GO" id="GO:0010181">
    <property type="term" value="F:FMN binding"/>
    <property type="evidence" value="ECO:0007669"/>
    <property type="project" value="InterPro"/>
</dbReference>
<evidence type="ECO:0000256" key="1">
    <source>
        <dbReference type="ARBA" id="ARBA00022630"/>
    </source>
</evidence>